<protein>
    <submittedName>
        <fullName evidence="2">ABC transporter permease</fullName>
    </submittedName>
</protein>
<dbReference type="PANTHER" id="PTHR37305">
    <property type="entry name" value="INTEGRAL MEMBRANE PROTEIN-RELATED"/>
    <property type="match status" value="1"/>
</dbReference>
<dbReference type="RefSeq" id="WP_128752310.1">
    <property type="nucleotide sequence ID" value="NZ_CP035282.1"/>
</dbReference>
<feature type="transmembrane region" description="Helical" evidence="1">
    <location>
        <begin position="104"/>
        <end position="125"/>
    </location>
</feature>
<keyword evidence="1" id="KW-0812">Transmembrane</keyword>
<keyword evidence="1" id="KW-1133">Transmembrane helix</keyword>
<evidence type="ECO:0000313" key="2">
    <source>
        <dbReference type="EMBL" id="QAT61336.1"/>
    </source>
</evidence>
<feature type="transmembrane region" description="Helical" evidence="1">
    <location>
        <begin position="145"/>
        <end position="164"/>
    </location>
</feature>
<gene>
    <name evidence="2" type="ORF">EQM13_06890</name>
</gene>
<dbReference type="OrthoDB" id="4336274at2"/>
<organism evidence="2 3">
    <name type="scientific">Acidilutibacter cellobiosedens</name>
    <dbReference type="NCBI Taxonomy" id="2507161"/>
    <lineage>
        <taxon>Bacteria</taxon>
        <taxon>Bacillati</taxon>
        <taxon>Bacillota</taxon>
        <taxon>Tissierellia</taxon>
        <taxon>Tissierellales</taxon>
        <taxon>Acidilutibacteraceae</taxon>
        <taxon>Acidilutibacter</taxon>
    </lineage>
</organism>
<sequence>MKSLIQTEFLKFKRSRILYISIFGVLIISATVLLQGQHIFYGEKYADKSGWLITAALSLGSFYILPPLFALIGSYSISREYQDGTMKELAIIPVRGKELIVSKLIVSFTFCIFLTLLLFVLELFTEVILYTNKLTILEMIGYLKQYFLQGIALFFAITPLIAIVTIFRKGYWLSVIFAMIYSFAGVFTSQSQMFKSIYPISASFCFSGFYDVSGMQFMIACISLIISLLIAGIILRSARVYRME</sequence>
<feature type="transmembrane region" description="Helical" evidence="1">
    <location>
        <begin position="214"/>
        <end position="235"/>
    </location>
</feature>
<dbReference type="Pfam" id="PF12730">
    <property type="entry name" value="ABC2_membrane_4"/>
    <property type="match status" value="1"/>
</dbReference>
<keyword evidence="3" id="KW-1185">Reference proteome</keyword>
<feature type="transmembrane region" description="Helical" evidence="1">
    <location>
        <begin position="52"/>
        <end position="77"/>
    </location>
</feature>
<reference evidence="3" key="1">
    <citation type="submission" date="2019-01" db="EMBL/GenBank/DDBJ databases">
        <title>Draft genomes of a novel of Sporanaerobacter strains.</title>
        <authorList>
            <person name="Ma S."/>
        </authorList>
    </citation>
    <scope>NUCLEOTIDE SEQUENCE [LARGE SCALE GENOMIC DNA]</scope>
    <source>
        <strain evidence="3">NJN-17</strain>
    </source>
</reference>
<dbReference type="KEGG" id="spoa:EQM13_06890"/>
<feature type="transmembrane region" description="Helical" evidence="1">
    <location>
        <begin position="17"/>
        <end position="40"/>
    </location>
</feature>
<dbReference type="EMBL" id="CP035282">
    <property type="protein sequence ID" value="QAT61336.1"/>
    <property type="molecule type" value="Genomic_DNA"/>
</dbReference>
<dbReference type="AlphaFoldDB" id="A0A410QBF7"/>
<dbReference type="PANTHER" id="PTHR37305:SF1">
    <property type="entry name" value="MEMBRANE PROTEIN"/>
    <property type="match status" value="1"/>
</dbReference>
<evidence type="ECO:0000256" key="1">
    <source>
        <dbReference type="SAM" id="Phobius"/>
    </source>
</evidence>
<keyword evidence="1" id="KW-0472">Membrane</keyword>
<proteinExistence type="predicted"/>
<name>A0A410QBF7_9FIRM</name>
<evidence type="ECO:0000313" key="3">
    <source>
        <dbReference type="Proteomes" id="UP000287969"/>
    </source>
</evidence>
<accession>A0A410QBF7</accession>
<feature type="transmembrane region" description="Helical" evidence="1">
    <location>
        <begin position="171"/>
        <end position="194"/>
    </location>
</feature>
<dbReference type="Proteomes" id="UP000287969">
    <property type="component" value="Chromosome"/>
</dbReference>